<comment type="caution">
    <text evidence="2">The sequence shown here is derived from an EMBL/GenBank/DDBJ whole genome shotgun (WGS) entry which is preliminary data.</text>
</comment>
<proteinExistence type="predicted"/>
<dbReference type="GO" id="GO:0004540">
    <property type="term" value="F:RNA nuclease activity"/>
    <property type="evidence" value="ECO:0007669"/>
    <property type="project" value="InterPro"/>
</dbReference>
<evidence type="ECO:0000313" key="2">
    <source>
        <dbReference type="EMBL" id="HIZ15713.1"/>
    </source>
</evidence>
<organism evidence="2 3">
    <name type="scientific">Candidatus Tidjanibacter faecipullorum</name>
    <dbReference type="NCBI Taxonomy" id="2838766"/>
    <lineage>
        <taxon>Bacteria</taxon>
        <taxon>Pseudomonadati</taxon>
        <taxon>Bacteroidota</taxon>
        <taxon>Bacteroidia</taxon>
        <taxon>Bacteroidales</taxon>
        <taxon>Rikenellaceae</taxon>
        <taxon>Tidjanibacter</taxon>
    </lineage>
</organism>
<gene>
    <name evidence="2" type="ORF">H9816_07385</name>
</gene>
<accession>A0A9D2DF06</accession>
<name>A0A9D2DF06_9BACT</name>
<dbReference type="CDD" id="cd18722">
    <property type="entry name" value="PIN_NicB-like"/>
    <property type="match status" value="1"/>
</dbReference>
<dbReference type="InterPro" id="IPR021139">
    <property type="entry name" value="NYN"/>
</dbReference>
<evidence type="ECO:0000313" key="3">
    <source>
        <dbReference type="Proteomes" id="UP000824014"/>
    </source>
</evidence>
<dbReference type="EMBL" id="DXCC01000028">
    <property type="protein sequence ID" value="HIZ15713.1"/>
    <property type="molecule type" value="Genomic_DNA"/>
</dbReference>
<dbReference type="Gene3D" id="3.40.50.1010">
    <property type="entry name" value="5'-nuclease"/>
    <property type="match status" value="1"/>
</dbReference>
<dbReference type="Proteomes" id="UP000824014">
    <property type="component" value="Unassembled WGS sequence"/>
</dbReference>
<sequence length="207" mass="23356">MSIAKVCVLIDGGFLESSFKKSNPGQSFTSDNVLHEVSRTIEAIRAKTAEDSETIEDVLYRIFYYDCLPFGGTIKKIDGGQKDFSMTQAYRDKLAFLDELAKRERVALRIGQLAFTGWAPQIDYSAMQPTITGYRPLFRQKGVDMKFGLDMAWLATRKVVDKIALIAGDSDFITPIKFARKEGLQVYLNHLGNPIKDDLIKHCDFII</sequence>
<feature type="domain" description="NYN" evidence="1">
    <location>
        <begin position="124"/>
        <end position="204"/>
    </location>
</feature>
<reference evidence="2" key="2">
    <citation type="submission" date="2021-04" db="EMBL/GenBank/DDBJ databases">
        <authorList>
            <person name="Gilroy R."/>
        </authorList>
    </citation>
    <scope>NUCLEOTIDE SEQUENCE</scope>
    <source>
        <strain evidence="2">ChiHjej11B10-19426</strain>
    </source>
</reference>
<reference evidence="2" key="1">
    <citation type="journal article" date="2021" name="PeerJ">
        <title>Extensive microbial diversity within the chicken gut microbiome revealed by metagenomics and culture.</title>
        <authorList>
            <person name="Gilroy R."/>
            <person name="Ravi A."/>
            <person name="Getino M."/>
            <person name="Pursley I."/>
            <person name="Horton D.L."/>
            <person name="Alikhan N.F."/>
            <person name="Baker D."/>
            <person name="Gharbi K."/>
            <person name="Hall N."/>
            <person name="Watson M."/>
            <person name="Adriaenssens E.M."/>
            <person name="Foster-Nyarko E."/>
            <person name="Jarju S."/>
            <person name="Secka A."/>
            <person name="Antonio M."/>
            <person name="Oren A."/>
            <person name="Chaudhuri R.R."/>
            <person name="La Ragione R."/>
            <person name="Hildebrand F."/>
            <person name="Pallen M.J."/>
        </authorList>
    </citation>
    <scope>NUCLEOTIDE SEQUENCE</scope>
    <source>
        <strain evidence="2">ChiHjej11B10-19426</strain>
    </source>
</reference>
<dbReference type="Pfam" id="PF01936">
    <property type="entry name" value="NYN"/>
    <property type="match status" value="1"/>
</dbReference>
<evidence type="ECO:0000259" key="1">
    <source>
        <dbReference type="Pfam" id="PF01936"/>
    </source>
</evidence>
<dbReference type="AlphaFoldDB" id="A0A9D2DF06"/>
<protein>
    <submittedName>
        <fullName evidence="2">NYN domain-containing protein</fullName>
    </submittedName>
</protein>